<reference evidence="3 4" key="1">
    <citation type="submission" date="2018-10" db="EMBL/GenBank/DDBJ databases">
        <title>A high-quality apple genome assembly.</title>
        <authorList>
            <person name="Hu J."/>
        </authorList>
    </citation>
    <scope>NUCLEOTIDE SEQUENCE [LARGE SCALE GENOMIC DNA]</scope>
    <source>
        <strain evidence="4">cv. HFTH1</strain>
        <tissue evidence="3">Young leaf</tissue>
    </source>
</reference>
<evidence type="ECO:0000256" key="2">
    <source>
        <dbReference type="SAM" id="Phobius"/>
    </source>
</evidence>
<dbReference type="InterPro" id="IPR045009">
    <property type="entry name" value="CASPL-5"/>
</dbReference>
<evidence type="ECO:0000313" key="4">
    <source>
        <dbReference type="Proteomes" id="UP000290289"/>
    </source>
</evidence>
<dbReference type="Proteomes" id="UP000290289">
    <property type="component" value="Chromosome 7"/>
</dbReference>
<keyword evidence="2" id="KW-0472">Membrane</keyword>
<keyword evidence="4" id="KW-1185">Reference proteome</keyword>
<evidence type="ECO:0000313" key="3">
    <source>
        <dbReference type="EMBL" id="RXH94268.1"/>
    </source>
</evidence>
<protein>
    <recommendedName>
        <fullName evidence="5">CASP-like protein</fullName>
    </recommendedName>
</protein>
<accession>A0A498JF14</accession>
<sequence length="142" mass="15725">MAAGNPLPRGRMDDLSGMSGRRGGLTLRLNQFAFAFISLYVMASTDDMCIWDRPCRRISLYWWIGMEAGSDAFSTLLFASASATAAITDQLISVKRIIHLLGDCGVFCNKVPASIAMAYLSWLVVSSSFILNYWNLVSKQNR</sequence>
<organism evidence="3 4">
    <name type="scientific">Malus domestica</name>
    <name type="common">Apple</name>
    <name type="synonym">Pyrus malus</name>
    <dbReference type="NCBI Taxonomy" id="3750"/>
    <lineage>
        <taxon>Eukaryota</taxon>
        <taxon>Viridiplantae</taxon>
        <taxon>Streptophyta</taxon>
        <taxon>Embryophyta</taxon>
        <taxon>Tracheophyta</taxon>
        <taxon>Spermatophyta</taxon>
        <taxon>Magnoliopsida</taxon>
        <taxon>eudicotyledons</taxon>
        <taxon>Gunneridae</taxon>
        <taxon>Pentapetalae</taxon>
        <taxon>rosids</taxon>
        <taxon>fabids</taxon>
        <taxon>Rosales</taxon>
        <taxon>Rosaceae</taxon>
        <taxon>Amygdaloideae</taxon>
        <taxon>Maleae</taxon>
        <taxon>Malus</taxon>
    </lineage>
</organism>
<feature type="transmembrane region" description="Helical" evidence="2">
    <location>
        <begin position="119"/>
        <end position="137"/>
    </location>
</feature>
<dbReference type="AlphaFoldDB" id="A0A498JF14"/>
<dbReference type="GO" id="GO:0016020">
    <property type="term" value="C:membrane"/>
    <property type="evidence" value="ECO:0007669"/>
    <property type="project" value="TreeGrafter"/>
</dbReference>
<dbReference type="EMBL" id="RDQH01000333">
    <property type="protein sequence ID" value="RXH94268.1"/>
    <property type="molecule type" value="Genomic_DNA"/>
</dbReference>
<keyword evidence="2" id="KW-1133">Transmembrane helix</keyword>
<evidence type="ECO:0000256" key="1">
    <source>
        <dbReference type="ARBA" id="ARBA00011489"/>
    </source>
</evidence>
<comment type="caution">
    <text evidence="3">The sequence shown here is derived from an EMBL/GenBank/DDBJ whole genome shotgun (WGS) entry which is preliminary data.</text>
</comment>
<keyword evidence="2" id="KW-0812">Transmembrane</keyword>
<evidence type="ECO:0008006" key="5">
    <source>
        <dbReference type="Google" id="ProtNLM"/>
    </source>
</evidence>
<proteinExistence type="predicted"/>
<name>A0A498JF14_MALDO</name>
<dbReference type="PANTHER" id="PTHR32021">
    <property type="entry name" value="CASP-LIKE PROTEIN 5B3"/>
    <property type="match status" value="1"/>
</dbReference>
<gene>
    <name evidence="3" type="ORF">DVH24_023952</name>
</gene>
<comment type="subunit">
    <text evidence="1">Homodimer and heterodimers.</text>
</comment>
<dbReference type="PANTHER" id="PTHR32021:SF1">
    <property type="entry name" value="CASP-LIKE PROTEIN 5A1"/>
    <property type="match status" value="1"/>
</dbReference>